<dbReference type="Proteomes" id="UP000009100">
    <property type="component" value="Chromosome 1"/>
</dbReference>
<feature type="region of interest" description="Disordered" evidence="1">
    <location>
        <begin position="260"/>
        <end position="289"/>
    </location>
</feature>
<dbReference type="STRING" id="575788.VS_1473"/>
<keyword evidence="2" id="KW-0812">Transmembrane</keyword>
<dbReference type="KEGG" id="vsp:VS_1473"/>
<sequence>MAHLGINMNNDIEKDFNLGGSIDRALSGDYELKATAVFQEAWKHTISHFLSFSPAIVALMFVQLAIFYIALKLQLGDPAVILDAVIDPEAFTPQIVESIFIANFSYEVVSAPIYAGICLMAMSHAAGLQTKVRHIGKGLQFTIPVILVTLFSLMLQGIAGMILPFLSIYFSLAFSNSILLICDKKVPPMQSLLLSLRAVNKKIFVVASIYLMVMLMFIVAAMMYGIGLIFVLPFFFHVKGIVYREMFGIKLKIIASDRPMSDDDSDGGNNNGNNSSHGNKNKNPQVFDA</sequence>
<dbReference type="PANTHER" id="PTHR40076:SF1">
    <property type="entry name" value="MEMBRANE PROTEIN"/>
    <property type="match status" value="1"/>
</dbReference>
<dbReference type="InterPro" id="IPR010380">
    <property type="entry name" value="DUF975"/>
</dbReference>
<evidence type="ECO:0000313" key="3">
    <source>
        <dbReference type="EMBL" id="CAV18640.1"/>
    </source>
</evidence>
<keyword evidence="2" id="KW-1133">Transmembrane helix</keyword>
<dbReference type="AlphaFoldDB" id="B7VNR0"/>
<organism evidence="3 4">
    <name type="scientific">Vibrio atlanticus (strain LGP32)</name>
    <name type="common">Vibrio splendidus (strain Mel32)</name>
    <dbReference type="NCBI Taxonomy" id="575788"/>
    <lineage>
        <taxon>Bacteria</taxon>
        <taxon>Pseudomonadati</taxon>
        <taxon>Pseudomonadota</taxon>
        <taxon>Gammaproteobacteria</taxon>
        <taxon>Vibrionales</taxon>
        <taxon>Vibrionaceae</taxon>
        <taxon>Vibrio</taxon>
    </lineage>
</organism>
<proteinExistence type="predicted"/>
<feature type="transmembrane region" description="Helical" evidence="2">
    <location>
        <begin position="108"/>
        <end position="126"/>
    </location>
</feature>
<keyword evidence="2" id="KW-0472">Membrane</keyword>
<gene>
    <name evidence="3" type="ordered locus">VS_1473</name>
</gene>
<accession>B7VNR0</accession>
<evidence type="ECO:0000256" key="2">
    <source>
        <dbReference type="SAM" id="Phobius"/>
    </source>
</evidence>
<dbReference type="PANTHER" id="PTHR40076">
    <property type="entry name" value="MEMBRANE PROTEIN-RELATED"/>
    <property type="match status" value="1"/>
</dbReference>
<dbReference type="EMBL" id="FM954972">
    <property type="protein sequence ID" value="CAV18640.1"/>
    <property type="molecule type" value="Genomic_DNA"/>
</dbReference>
<protein>
    <recommendedName>
        <fullName evidence="5">Proline and glycine rich transmembrane protein gene in bax</fullName>
    </recommendedName>
</protein>
<reference evidence="3 4" key="1">
    <citation type="submission" date="2009-02" db="EMBL/GenBank/DDBJ databases">
        <title>Vibrio splendidus str. LGP32 complete genome.</title>
        <authorList>
            <person name="Mazel D."/>
            <person name="Le Roux F."/>
        </authorList>
    </citation>
    <scope>NUCLEOTIDE SEQUENCE [LARGE SCALE GENOMIC DNA]</scope>
    <source>
        <strain evidence="3 4">LGP32</strain>
    </source>
</reference>
<feature type="compositionally biased region" description="Low complexity" evidence="1">
    <location>
        <begin position="267"/>
        <end position="283"/>
    </location>
</feature>
<evidence type="ECO:0008006" key="5">
    <source>
        <dbReference type="Google" id="ProtNLM"/>
    </source>
</evidence>
<evidence type="ECO:0000313" key="4">
    <source>
        <dbReference type="Proteomes" id="UP000009100"/>
    </source>
</evidence>
<evidence type="ECO:0000256" key="1">
    <source>
        <dbReference type="SAM" id="MobiDB-lite"/>
    </source>
</evidence>
<dbReference type="HOGENOM" id="CLU_073576_1_0_6"/>
<feature type="transmembrane region" description="Helical" evidence="2">
    <location>
        <begin position="138"/>
        <end position="155"/>
    </location>
</feature>
<feature type="transmembrane region" description="Helical" evidence="2">
    <location>
        <begin position="49"/>
        <end position="71"/>
    </location>
</feature>
<feature type="transmembrane region" description="Helical" evidence="2">
    <location>
        <begin position="203"/>
        <end position="236"/>
    </location>
</feature>
<name>B7VNR0_VIBA3</name>
<dbReference type="eggNOG" id="COG5473">
    <property type="taxonomic scope" value="Bacteria"/>
</dbReference>